<organism evidence="1 2">
    <name type="scientific">Amycolatopsis alba DSM 44262</name>
    <dbReference type="NCBI Taxonomy" id="1125972"/>
    <lineage>
        <taxon>Bacteria</taxon>
        <taxon>Bacillati</taxon>
        <taxon>Actinomycetota</taxon>
        <taxon>Actinomycetes</taxon>
        <taxon>Pseudonocardiales</taxon>
        <taxon>Pseudonocardiaceae</taxon>
        <taxon>Amycolatopsis</taxon>
    </lineage>
</organism>
<reference evidence="1 2" key="1">
    <citation type="submission" date="2017-07" db="EMBL/GenBank/DDBJ databases">
        <title>Amycolatopsis alba DSM 44262 Genome sequencing and assembly.</title>
        <authorList>
            <person name="Kaur N."/>
            <person name="Mayilraj S."/>
        </authorList>
    </citation>
    <scope>NUCLEOTIDE SEQUENCE [LARGE SCALE GENOMIC DNA]</scope>
    <source>
        <strain evidence="1 2">DSM 44262</strain>
    </source>
</reference>
<protein>
    <submittedName>
        <fullName evidence="1">Uncharacterized protein</fullName>
    </submittedName>
</protein>
<sequence length="100" mass="10533">MNDVFTELLAQLRAATADSLADQAEQITHGAQELGLRVIPARLDPDRVVEIDSATLSAEQTVAIAASVDAALLYLSRVLVTQDAVDAALEELDAGSERTG</sequence>
<proteinExistence type="predicted"/>
<dbReference type="Proteomes" id="UP000215563">
    <property type="component" value="Unassembled WGS sequence"/>
</dbReference>
<accession>A0A229R825</accession>
<gene>
    <name evidence="1" type="ORF">CFP75_41325</name>
</gene>
<dbReference type="EMBL" id="NMQU01000179">
    <property type="protein sequence ID" value="OXM42786.1"/>
    <property type="molecule type" value="Genomic_DNA"/>
</dbReference>
<keyword evidence="2" id="KW-1185">Reference proteome</keyword>
<comment type="caution">
    <text evidence="1">The sequence shown here is derived from an EMBL/GenBank/DDBJ whole genome shotgun (WGS) entry which is preliminary data.</text>
</comment>
<evidence type="ECO:0000313" key="1">
    <source>
        <dbReference type="EMBL" id="OXM42786.1"/>
    </source>
</evidence>
<dbReference type="RefSeq" id="WP_039793743.1">
    <property type="nucleotide sequence ID" value="NZ_KB913032.1"/>
</dbReference>
<evidence type="ECO:0000313" key="2">
    <source>
        <dbReference type="Proteomes" id="UP000215563"/>
    </source>
</evidence>
<name>A0A229R825_AMYAL</name>
<dbReference type="AlphaFoldDB" id="A0A229R825"/>